<organism evidence="1 2">
    <name type="scientific">Roseospira marina</name>
    <dbReference type="NCBI Taxonomy" id="140057"/>
    <lineage>
        <taxon>Bacteria</taxon>
        <taxon>Pseudomonadati</taxon>
        <taxon>Pseudomonadota</taxon>
        <taxon>Alphaproteobacteria</taxon>
        <taxon>Rhodospirillales</taxon>
        <taxon>Rhodospirillaceae</taxon>
        <taxon>Roseospira</taxon>
    </lineage>
</organism>
<dbReference type="InterPro" id="IPR024409">
    <property type="entry name" value="DUF3833"/>
</dbReference>
<dbReference type="Proteomes" id="UP000324065">
    <property type="component" value="Unassembled WGS sequence"/>
</dbReference>
<proteinExistence type="predicted"/>
<accession>A0A5M6I8U5</accession>
<sequence length="219" mass="24523">MLKTQVVLGPALGPISGAGSRWSRGLSPFRWGRLRALLTAGLLLSVITILTGCDDMKPQDFAAAEPTLFLEEYFPGKTYAWGIFVDRFGTLRRQLRVEIDGTWDGETLTLDEHFDYADGETDRRVWRITRTGSDRYEGRAEDIIGVASGQIAGNALNWTYTMTLPIGSTPWKVRFDDWMWLQPGGVLINRATVSKWGFTLGTVTLFFSKTPPNEGRDPK</sequence>
<evidence type="ECO:0000313" key="2">
    <source>
        <dbReference type="Proteomes" id="UP000324065"/>
    </source>
</evidence>
<name>A0A5M6I8U5_9PROT</name>
<reference evidence="1 2" key="1">
    <citation type="submission" date="2019-09" db="EMBL/GenBank/DDBJ databases">
        <title>Genome sequence of Roseospira marina, one of the more divergent members of the non-sulfur purple photosynthetic bacterial family, the Rhodospirillaceae.</title>
        <authorList>
            <person name="Meyer T."/>
            <person name="Kyndt J."/>
        </authorList>
    </citation>
    <scope>NUCLEOTIDE SEQUENCE [LARGE SCALE GENOMIC DNA]</scope>
    <source>
        <strain evidence="1 2">DSM 15113</strain>
    </source>
</reference>
<evidence type="ECO:0000313" key="1">
    <source>
        <dbReference type="EMBL" id="KAA5604562.1"/>
    </source>
</evidence>
<dbReference type="EMBL" id="VWPJ01000016">
    <property type="protein sequence ID" value="KAA5604562.1"/>
    <property type="molecule type" value="Genomic_DNA"/>
</dbReference>
<comment type="caution">
    <text evidence="1">The sequence shown here is derived from an EMBL/GenBank/DDBJ whole genome shotgun (WGS) entry which is preliminary data.</text>
</comment>
<dbReference type="OrthoDB" id="5296954at2"/>
<dbReference type="Pfam" id="PF12915">
    <property type="entry name" value="DUF3833"/>
    <property type="match status" value="1"/>
</dbReference>
<protein>
    <submittedName>
        <fullName evidence="1">DUF3833 domain-containing protein</fullName>
    </submittedName>
</protein>
<keyword evidence="2" id="KW-1185">Reference proteome</keyword>
<gene>
    <name evidence="1" type="ORF">F1188_15215</name>
</gene>
<dbReference type="AlphaFoldDB" id="A0A5M6I8U5"/>